<accession>A0A6M5YH78</accession>
<reference evidence="3" key="1">
    <citation type="submission" date="2020-05" db="EMBL/GenBank/DDBJ databases">
        <title>Frigoriglobus tundricola gen. nov., sp. nov., a psychrotolerant cellulolytic planctomycete of the family Gemmataceae with two divergent copies of 16S rRNA gene.</title>
        <authorList>
            <person name="Kulichevskaya I.S."/>
            <person name="Ivanova A.A."/>
            <person name="Naumoff D.G."/>
            <person name="Beletsky A.V."/>
            <person name="Rijpstra W.I.C."/>
            <person name="Sinninghe Damste J.S."/>
            <person name="Mardanov A.V."/>
            <person name="Ravin N.V."/>
            <person name="Dedysh S.N."/>
        </authorList>
    </citation>
    <scope>NUCLEOTIDE SEQUENCE [LARGE SCALE GENOMIC DNA]</scope>
    <source>
        <strain evidence="3">PL17</strain>
    </source>
</reference>
<keyword evidence="3" id="KW-1185">Reference proteome</keyword>
<gene>
    <name evidence="2" type="ORF">FTUN_0834</name>
</gene>
<organism evidence="2 3">
    <name type="scientific">Frigoriglobus tundricola</name>
    <dbReference type="NCBI Taxonomy" id="2774151"/>
    <lineage>
        <taxon>Bacteria</taxon>
        <taxon>Pseudomonadati</taxon>
        <taxon>Planctomycetota</taxon>
        <taxon>Planctomycetia</taxon>
        <taxon>Gemmatales</taxon>
        <taxon>Gemmataceae</taxon>
        <taxon>Frigoriglobus</taxon>
    </lineage>
</organism>
<feature type="compositionally biased region" description="Basic and acidic residues" evidence="1">
    <location>
        <begin position="1"/>
        <end position="16"/>
    </location>
</feature>
<name>A0A6M5YH78_9BACT</name>
<evidence type="ECO:0000313" key="3">
    <source>
        <dbReference type="Proteomes" id="UP000503447"/>
    </source>
</evidence>
<sequence>MIEPKAKCREEPDPRSQRHGVSPPVVRVTNHRRAHAAPLA</sequence>
<proteinExistence type="predicted"/>
<dbReference type="KEGG" id="ftj:FTUN_0834"/>
<dbReference type="Proteomes" id="UP000503447">
    <property type="component" value="Chromosome"/>
</dbReference>
<feature type="region of interest" description="Disordered" evidence="1">
    <location>
        <begin position="1"/>
        <end position="40"/>
    </location>
</feature>
<evidence type="ECO:0000256" key="1">
    <source>
        <dbReference type="SAM" id="MobiDB-lite"/>
    </source>
</evidence>
<evidence type="ECO:0000313" key="2">
    <source>
        <dbReference type="EMBL" id="QJW93328.1"/>
    </source>
</evidence>
<protein>
    <submittedName>
        <fullName evidence="2">Uncharacterized protein</fullName>
    </submittedName>
</protein>
<dbReference type="EMBL" id="CP053452">
    <property type="protein sequence ID" value="QJW93328.1"/>
    <property type="molecule type" value="Genomic_DNA"/>
</dbReference>
<dbReference type="AlphaFoldDB" id="A0A6M5YH78"/>
<feature type="compositionally biased region" description="Basic residues" evidence="1">
    <location>
        <begin position="29"/>
        <end position="40"/>
    </location>
</feature>